<organism evidence="3 4">
    <name type="scientific">Autumnicola lenta</name>
    <dbReference type="NCBI Taxonomy" id="3075593"/>
    <lineage>
        <taxon>Bacteria</taxon>
        <taxon>Pseudomonadati</taxon>
        <taxon>Bacteroidota</taxon>
        <taxon>Flavobacteriia</taxon>
        <taxon>Flavobacteriales</taxon>
        <taxon>Flavobacteriaceae</taxon>
        <taxon>Autumnicola</taxon>
    </lineage>
</organism>
<accession>A0ABU3CG70</accession>
<gene>
    <name evidence="3" type="ORF">RM545_01395</name>
</gene>
<name>A0ABU3CG70_9FLAO</name>
<protein>
    <submittedName>
        <fullName evidence="3">Antitoxin Xre/MbcA/ParS toxin-binding domain-containing protein</fullName>
    </submittedName>
</protein>
<evidence type="ECO:0000259" key="2">
    <source>
        <dbReference type="Pfam" id="PF20432"/>
    </source>
</evidence>
<dbReference type="InterPro" id="IPR024467">
    <property type="entry name" value="Xre/MbcA/ParS-like_toxin-bd"/>
</dbReference>
<dbReference type="Pfam" id="PF20432">
    <property type="entry name" value="Xre-like-HTH"/>
    <property type="match status" value="1"/>
</dbReference>
<evidence type="ECO:0000313" key="4">
    <source>
        <dbReference type="Proteomes" id="UP001245285"/>
    </source>
</evidence>
<feature type="domain" description="Antitoxin Xre/MbcA/ParS-like toxin-binding" evidence="1">
    <location>
        <begin position="119"/>
        <end position="167"/>
    </location>
</feature>
<keyword evidence="4" id="KW-1185">Reference proteome</keyword>
<dbReference type="RefSeq" id="WP_311493479.1">
    <property type="nucleotide sequence ID" value="NZ_JAVRHO010000002.1"/>
</dbReference>
<sequence length="170" mass="19574">MAVKNEETLADTKRYNPKKSIQCAKSVRRGSHKWRFKVTEGEYVWATRMDRISLIRKGLPYEAIEVISKRANLPVKQVLNLFGVPQTTYNKKKKDKELLSSRDSEVILVLTELLDFGLDVFNDEAEKFQRWLKKPNISLGGARPESLFDSLTGIQEVRNSLNRLEYGNLA</sequence>
<proteinExistence type="predicted"/>
<feature type="domain" description="Antitoxin Xre-like helix-turn-helix" evidence="2">
    <location>
        <begin position="50"/>
        <end position="107"/>
    </location>
</feature>
<evidence type="ECO:0000259" key="1">
    <source>
        <dbReference type="Pfam" id="PF09722"/>
    </source>
</evidence>
<dbReference type="Proteomes" id="UP001245285">
    <property type="component" value="Unassembled WGS sequence"/>
</dbReference>
<dbReference type="NCBIfam" id="TIGR02293">
    <property type="entry name" value="TAS_TIGR02293"/>
    <property type="match status" value="1"/>
</dbReference>
<dbReference type="EMBL" id="JAVRHO010000002">
    <property type="protein sequence ID" value="MDT0645330.1"/>
    <property type="molecule type" value="Genomic_DNA"/>
</dbReference>
<dbReference type="InterPro" id="IPR046847">
    <property type="entry name" value="Xre-like_HTH"/>
</dbReference>
<evidence type="ECO:0000313" key="3">
    <source>
        <dbReference type="EMBL" id="MDT0645330.1"/>
    </source>
</evidence>
<dbReference type="InterPro" id="IPR011979">
    <property type="entry name" value="Antitox_Xre"/>
</dbReference>
<dbReference type="Pfam" id="PF09722">
    <property type="entry name" value="Xre_MbcA_ParS_C"/>
    <property type="match status" value="1"/>
</dbReference>
<reference evidence="3 4" key="1">
    <citation type="submission" date="2023-09" db="EMBL/GenBank/DDBJ databases">
        <authorList>
            <person name="Rey-Velasco X."/>
        </authorList>
    </citation>
    <scope>NUCLEOTIDE SEQUENCE [LARGE SCALE GENOMIC DNA]</scope>
    <source>
        <strain evidence="3 4">F260</strain>
    </source>
</reference>
<comment type="caution">
    <text evidence="3">The sequence shown here is derived from an EMBL/GenBank/DDBJ whole genome shotgun (WGS) entry which is preliminary data.</text>
</comment>